<gene>
    <name evidence="1" type="ORF">KTH90_02185</name>
</gene>
<keyword evidence="2" id="KW-1185">Reference proteome</keyword>
<organism evidence="1 2">
    <name type="scientific">Diplocloster modestus</name>
    <dbReference type="NCBI Taxonomy" id="2850322"/>
    <lineage>
        <taxon>Bacteria</taxon>
        <taxon>Bacillati</taxon>
        <taxon>Bacillota</taxon>
        <taxon>Clostridia</taxon>
        <taxon>Lachnospirales</taxon>
        <taxon>Lachnospiraceae</taxon>
        <taxon>Diplocloster</taxon>
    </lineage>
</organism>
<dbReference type="EMBL" id="JAHQCX010000001">
    <property type="protein sequence ID" value="MBU9724815.1"/>
    <property type="molecule type" value="Genomic_DNA"/>
</dbReference>
<dbReference type="SUPFAM" id="SSF81593">
    <property type="entry name" value="Nucleotidyltransferase substrate binding subunit/domain"/>
    <property type="match status" value="1"/>
</dbReference>
<sequence length="136" mass="15759">MDAKFMKRVESYQNSLNSLAEARERDLSDSFVLSGTSAKFSITFDLAWKVMKDLLVQYYMITDFVAESPREVLRSAFQAGLIQDDIWMEMLKVRNSLVHDYDGLIVKEHCVRIIGNYLEEFLALKKQVEKLINSPI</sequence>
<dbReference type="Pfam" id="PF08780">
    <property type="entry name" value="NTase_sub_bind"/>
    <property type="match status" value="1"/>
</dbReference>
<dbReference type="NCBIfam" id="TIGR01987">
    <property type="entry name" value="HI0074"/>
    <property type="match status" value="1"/>
</dbReference>
<comment type="caution">
    <text evidence="1">The sequence shown here is derived from an EMBL/GenBank/DDBJ whole genome shotgun (WGS) entry which is preliminary data.</text>
</comment>
<evidence type="ECO:0000313" key="2">
    <source>
        <dbReference type="Proteomes" id="UP001314681"/>
    </source>
</evidence>
<evidence type="ECO:0000313" key="1">
    <source>
        <dbReference type="EMBL" id="MBU9724815.1"/>
    </source>
</evidence>
<proteinExistence type="predicted"/>
<name>A0ABS6K2S3_9FIRM</name>
<dbReference type="Gene3D" id="1.20.120.330">
    <property type="entry name" value="Nucleotidyltransferases domain 2"/>
    <property type="match status" value="1"/>
</dbReference>
<dbReference type="Proteomes" id="UP001314681">
    <property type="component" value="Unassembled WGS sequence"/>
</dbReference>
<accession>A0ABS6K2S3</accession>
<dbReference type="InterPro" id="IPR010235">
    <property type="entry name" value="HepT"/>
</dbReference>
<protein>
    <submittedName>
        <fullName evidence="1">Nucleotidyltransferase substrate binding protein</fullName>
    </submittedName>
</protein>
<reference evidence="1 2" key="1">
    <citation type="submission" date="2021-06" db="EMBL/GenBank/DDBJ databases">
        <title>Description of novel taxa of the family Lachnospiraceae.</title>
        <authorList>
            <person name="Chaplin A.V."/>
            <person name="Sokolova S.R."/>
            <person name="Pikina A.P."/>
            <person name="Korzhanova M."/>
            <person name="Belova V."/>
            <person name="Korostin D."/>
            <person name="Efimov B.A."/>
        </authorList>
    </citation>
    <scope>NUCLEOTIDE SEQUENCE [LARGE SCALE GENOMIC DNA]</scope>
    <source>
        <strain evidence="1 2">ASD4241</strain>
    </source>
</reference>